<dbReference type="Gene3D" id="3.40.605.10">
    <property type="entry name" value="Aldehyde Dehydrogenase, Chain A, domain 1"/>
    <property type="match status" value="2"/>
</dbReference>
<dbReference type="Pfam" id="PF00171">
    <property type="entry name" value="Aldedh"/>
    <property type="match status" value="2"/>
</dbReference>
<dbReference type="VEuPathDB" id="FungiDB:ATEG_03293"/>
<evidence type="ECO:0000256" key="1">
    <source>
        <dbReference type="ARBA" id="ARBA00004123"/>
    </source>
</evidence>
<comment type="caution">
    <text evidence="9">The sequence shown here is derived from an EMBL/GenBank/DDBJ whole genome shotgun (WGS) entry which is preliminary data.</text>
</comment>
<name>A0A5M3Z0Z4_ASPTE</name>
<feature type="compositionally biased region" description="Low complexity" evidence="7">
    <location>
        <begin position="296"/>
        <end position="308"/>
    </location>
</feature>
<dbReference type="GO" id="GO:0005634">
    <property type="term" value="C:nucleus"/>
    <property type="evidence" value="ECO:0007669"/>
    <property type="project" value="UniProtKB-SubCell"/>
</dbReference>
<protein>
    <submittedName>
        <fullName evidence="9">Citrinin biosynthesis transcriptional activator CtnR</fullName>
    </submittedName>
</protein>
<keyword evidence="2" id="KW-0479">Metal-binding</keyword>
<evidence type="ECO:0000256" key="4">
    <source>
        <dbReference type="ARBA" id="ARBA00023125"/>
    </source>
</evidence>
<evidence type="ECO:0000313" key="10">
    <source>
        <dbReference type="Proteomes" id="UP000452235"/>
    </source>
</evidence>
<dbReference type="GO" id="GO:0006351">
    <property type="term" value="P:DNA-templated transcription"/>
    <property type="evidence" value="ECO:0007669"/>
    <property type="project" value="InterPro"/>
</dbReference>
<dbReference type="Pfam" id="PF04082">
    <property type="entry name" value="Fungal_trans"/>
    <property type="match status" value="1"/>
</dbReference>
<keyword evidence="4" id="KW-0238">DNA-binding</keyword>
<comment type="subcellular location">
    <subcellularLocation>
        <location evidence="1">Nucleus</location>
    </subcellularLocation>
</comment>
<accession>A0A5M3Z0Z4</accession>
<evidence type="ECO:0000256" key="3">
    <source>
        <dbReference type="ARBA" id="ARBA00023015"/>
    </source>
</evidence>
<dbReference type="PANTHER" id="PTHR47338">
    <property type="entry name" value="ZN(II)2CYS6 TRANSCRIPTION FACTOR (EUROFUNG)-RELATED"/>
    <property type="match status" value="1"/>
</dbReference>
<dbReference type="GO" id="GO:0016491">
    <property type="term" value="F:oxidoreductase activity"/>
    <property type="evidence" value="ECO:0007669"/>
    <property type="project" value="InterPro"/>
</dbReference>
<dbReference type="EMBL" id="BLJY01000006">
    <property type="protein sequence ID" value="GFF17188.1"/>
    <property type="molecule type" value="Genomic_DNA"/>
</dbReference>
<dbReference type="CDD" id="cd12148">
    <property type="entry name" value="fungal_TF_MHR"/>
    <property type="match status" value="1"/>
</dbReference>
<dbReference type="GO" id="GO:0008270">
    <property type="term" value="F:zinc ion binding"/>
    <property type="evidence" value="ECO:0007669"/>
    <property type="project" value="InterPro"/>
</dbReference>
<keyword evidence="3" id="KW-0805">Transcription regulation</keyword>
<dbReference type="GO" id="GO:0003677">
    <property type="term" value="F:DNA binding"/>
    <property type="evidence" value="ECO:0007669"/>
    <property type="project" value="UniProtKB-KW"/>
</dbReference>
<feature type="compositionally biased region" description="Polar residues" evidence="7">
    <location>
        <begin position="364"/>
        <end position="373"/>
    </location>
</feature>
<dbReference type="GO" id="GO:0000981">
    <property type="term" value="F:DNA-binding transcription factor activity, RNA polymerase II-specific"/>
    <property type="evidence" value="ECO:0007669"/>
    <property type="project" value="InterPro"/>
</dbReference>
<feature type="domain" description="Xylanolytic transcriptional activator regulatory" evidence="8">
    <location>
        <begin position="513"/>
        <end position="591"/>
    </location>
</feature>
<evidence type="ECO:0000256" key="2">
    <source>
        <dbReference type="ARBA" id="ARBA00022723"/>
    </source>
</evidence>
<dbReference type="InterPro" id="IPR050815">
    <property type="entry name" value="TF_fung"/>
</dbReference>
<sequence>MEAAAKIVQSLPDICEYRCQELAVLLCLEKGKPVKDASFDVRFLVQVFRYFGSVIDKLPSEFFHQGNIYSSVIYEPHGVCPGEQAPLTLMRIVEILQSVFPADVVQAVPGLGAEVPQALIHHKLVKTVSLTGYTQATSRAPCGSPEDWTSVSCWSTTTSALLGTPFGGVKDSGYGREHWLGTLREWSRIKNVRFPAGSAQSPVGVVQSILPLNIRQLNVEAPCPLALSYQTPCMFAATCWSVHPQSWAELGFLKNDTDRSRRIASCSPAKWPLPHMDSPPGPPQDSDSEQDEHARSAGAASSAAMASNRDADSMLEDRLAAQHHLAPVSAFNPLSTPLTDNPPDGSSVSSASSAAESDPPPLITESTTVSEPDITLLNTMTSVSSAPSIAMCNKDIGGVEPITELMQAELNQLYFDRVHPSVQILHQRRYLSWARNAAKKTSHRCLQYAVWTLASLLSAQFQHLQDYFYQETKRTLEFSYLSGDSNTPVDTEEIQAWILIATYESMRTFHRSAWMSAGRAFRLVQLMRLHEIDSPTKPPVPEADLVETEEKRRVFWMAYFLDHLFSMRNNWPITLNEHVICTRLPAPEMEFQSGQPVLGAFLSEAIIDVKPQTASPFNECIILATICGRSLFHAQQYSVRFVYGDMAPNWTDQHQWLDNVLNNRLQILSQYYPSPAQICDPMLSFAHIMGQASVIHLYKGMESVVWAIEEGAWVVEYQRRALNAAQEIVKLAKGLTEFHLFKVHPLMPIPLLLCAEFLYSHRATDAAFNSLLQELLQTFRQLKNANDPSQSYIHLLELSCTTASIGLARESSTAP</sequence>
<evidence type="ECO:0000313" key="9">
    <source>
        <dbReference type="EMBL" id="GFF17188.1"/>
    </source>
</evidence>
<feature type="region of interest" description="Disordered" evidence="7">
    <location>
        <begin position="267"/>
        <end position="309"/>
    </location>
</feature>
<keyword evidence="5" id="KW-0804">Transcription</keyword>
<evidence type="ECO:0000256" key="6">
    <source>
        <dbReference type="ARBA" id="ARBA00023242"/>
    </source>
</evidence>
<proteinExistence type="predicted"/>
<gene>
    <name evidence="9" type="ORF">ATEIFO6365_0006052500</name>
</gene>
<keyword evidence="6" id="KW-0539">Nucleus</keyword>
<reference evidence="9 10" key="1">
    <citation type="submission" date="2020-01" db="EMBL/GenBank/DDBJ databases">
        <title>Aspergillus terreus IFO 6365 whole genome shotgun sequence.</title>
        <authorList>
            <person name="Kanamasa S."/>
            <person name="Takahashi H."/>
        </authorList>
    </citation>
    <scope>NUCLEOTIDE SEQUENCE [LARGE SCALE GENOMIC DNA]</scope>
    <source>
        <strain evidence="9 10">IFO 6365</strain>
    </source>
</reference>
<feature type="compositionally biased region" description="Low complexity" evidence="7">
    <location>
        <begin position="342"/>
        <end position="357"/>
    </location>
</feature>
<dbReference type="SUPFAM" id="SSF53720">
    <property type="entry name" value="ALDH-like"/>
    <property type="match status" value="2"/>
</dbReference>
<evidence type="ECO:0000256" key="7">
    <source>
        <dbReference type="SAM" id="MobiDB-lite"/>
    </source>
</evidence>
<keyword evidence="10" id="KW-1185">Reference proteome</keyword>
<evidence type="ECO:0000259" key="8">
    <source>
        <dbReference type="SMART" id="SM00906"/>
    </source>
</evidence>
<dbReference type="InterPro" id="IPR016162">
    <property type="entry name" value="Ald_DH_N"/>
</dbReference>
<dbReference type="AlphaFoldDB" id="A0A5M3Z0Z4"/>
<dbReference type="InterPro" id="IPR016161">
    <property type="entry name" value="Ald_DH/histidinol_DH"/>
</dbReference>
<feature type="region of interest" description="Disordered" evidence="7">
    <location>
        <begin position="331"/>
        <end position="373"/>
    </location>
</feature>
<dbReference type="InterPro" id="IPR015590">
    <property type="entry name" value="Aldehyde_DH_dom"/>
</dbReference>
<dbReference type="Proteomes" id="UP000452235">
    <property type="component" value="Unassembled WGS sequence"/>
</dbReference>
<dbReference type="OrthoDB" id="3037908at2759"/>
<dbReference type="InterPro" id="IPR007219">
    <property type="entry name" value="XnlR_reg_dom"/>
</dbReference>
<dbReference type="PANTHER" id="PTHR47338:SF3">
    <property type="entry name" value="C6 FINGER DOMAIN TRANSCRIPTION FACTOR DBAA-RELATED"/>
    <property type="match status" value="1"/>
</dbReference>
<evidence type="ECO:0000256" key="5">
    <source>
        <dbReference type="ARBA" id="ARBA00023163"/>
    </source>
</evidence>
<dbReference type="SMART" id="SM00906">
    <property type="entry name" value="Fungal_trans"/>
    <property type="match status" value="1"/>
</dbReference>
<organism evidence="9 10">
    <name type="scientific">Aspergillus terreus</name>
    <dbReference type="NCBI Taxonomy" id="33178"/>
    <lineage>
        <taxon>Eukaryota</taxon>
        <taxon>Fungi</taxon>
        <taxon>Dikarya</taxon>
        <taxon>Ascomycota</taxon>
        <taxon>Pezizomycotina</taxon>
        <taxon>Eurotiomycetes</taxon>
        <taxon>Eurotiomycetidae</taxon>
        <taxon>Eurotiales</taxon>
        <taxon>Aspergillaceae</taxon>
        <taxon>Aspergillus</taxon>
        <taxon>Aspergillus subgen. Circumdati</taxon>
    </lineage>
</organism>